<dbReference type="EMBL" id="CAWYQH010000097">
    <property type="protein sequence ID" value="CAK8683264.1"/>
    <property type="molecule type" value="Genomic_DNA"/>
</dbReference>
<protein>
    <submittedName>
        <fullName evidence="2">Uncharacterized protein</fullName>
    </submittedName>
</protein>
<evidence type="ECO:0000313" key="2">
    <source>
        <dbReference type="EMBL" id="CAK8683264.1"/>
    </source>
</evidence>
<evidence type="ECO:0000313" key="3">
    <source>
        <dbReference type="Proteomes" id="UP001642483"/>
    </source>
</evidence>
<sequence length="139" mass="15914">MRIALLLALVFLQCYSAHAWGWFCYSYWVPCSTYYSWTNNFSHRSSSARSLVSVTSSRTCSLYTKMKRLESTYSSQKSTVLSNTRAINLARSDLNAAKNDWESVNSRMSDLNAKANIWAKVKPCVISDDMYKCIVAQYQ</sequence>
<keyword evidence="3" id="KW-1185">Reference proteome</keyword>
<comment type="caution">
    <text evidence="2">The sequence shown here is derived from an EMBL/GenBank/DDBJ whole genome shotgun (WGS) entry which is preliminary data.</text>
</comment>
<name>A0ABP0FXW6_CLALP</name>
<feature type="signal peptide" evidence="1">
    <location>
        <begin position="1"/>
        <end position="19"/>
    </location>
</feature>
<proteinExistence type="predicted"/>
<dbReference type="Proteomes" id="UP001642483">
    <property type="component" value="Unassembled WGS sequence"/>
</dbReference>
<evidence type="ECO:0000256" key="1">
    <source>
        <dbReference type="SAM" id="SignalP"/>
    </source>
</evidence>
<reference evidence="2 3" key="1">
    <citation type="submission" date="2024-02" db="EMBL/GenBank/DDBJ databases">
        <authorList>
            <person name="Daric V."/>
            <person name="Darras S."/>
        </authorList>
    </citation>
    <scope>NUCLEOTIDE SEQUENCE [LARGE SCALE GENOMIC DNA]</scope>
</reference>
<organism evidence="2 3">
    <name type="scientific">Clavelina lepadiformis</name>
    <name type="common">Light-bulb sea squirt</name>
    <name type="synonym">Ascidia lepadiformis</name>
    <dbReference type="NCBI Taxonomy" id="159417"/>
    <lineage>
        <taxon>Eukaryota</taxon>
        <taxon>Metazoa</taxon>
        <taxon>Chordata</taxon>
        <taxon>Tunicata</taxon>
        <taxon>Ascidiacea</taxon>
        <taxon>Aplousobranchia</taxon>
        <taxon>Clavelinidae</taxon>
        <taxon>Clavelina</taxon>
    </lineage>
</organism>
<feature type="chain" id="PRO_5046374015" evidence="1">
    <location>
        <begin position="20"/>
        <end position="139"/>
    </location>
</feature>
<gene>
    <name evidence="2" type="ORF">CVLEPA_LOCUS14353</name>
</gene>
<keyword evidence="1" id="KW-0732">Signal</keyword>
<accession>A0ABP0FXW6</accession>